<organism evidence="1 2">
    <name type="scientific">Tritrichomonas musculus</name>
    <dbReference type="NCBI Taxonomy" id="1915356"/>
    <lineage>
        <taxon>Eukaryota</taxon>
        <taxon>Metamonada</taxon>
        <taxon>Parabasalia</taxon>
        <taxon>Tritrichomonadida</taxon>
        <taxon>Tritrichomonadidae</taxon>
        <taxon>Tritrichomonas</taxon>
    </lineage>
</organism>
<accession>A0ABR2K2F3</accession>
<reference evidence="1 2" key="1">
    <citation type="submission" date="2024-04" db="EMBL/GenBank/DDBJ databases">
        <title>Tritrichomonas musculus Genome.</title>
        <authorList>
            <person name="Alves-Ferreira E."/>
            <person name="Grigg M."/>
            <person name="Lorenzi H."/>
            <person name="Galac M."/>
        </authorList>
    </citation>
    <scope>NUCLEOTIDE SEQUENCE [LARGE SCALE GENOMIC DNA]</scope>
    <source>
        <strain evidence="1 2">EAF2021</strain>
    </source>
</reference>
<evidence type="ECO:0000313" key="1">
    <source>
        <dbReference type="EMBL" id="KAK8884672.1"/>
    </source>
</evidence>
<evidence type="ECO:0000313" key="2">
    <source>
        <dbReference type="Proteomes" id="UP001470230"/>
    </source>
</evidence>
<proteinExistence type="predicted"/>
<dbReference type="EMBL" id="JAPFFF010000008">
    <property type="protein sequence ID" value="KAK8884672.1"/>
    <property type="molecule type" value="Genomic_DNA"/>
</dbReference>
<dbReference type="Proteomes" id="UP001470230">
    <property type="component" value="Unassembled WGS sequence"/>
</dbReference>
<gene>
    <name evidence="1" type="ORF">M9Y10_043790</name>
</gene>
<dbReference type="Gene3D" id="1.10.238.10">
    <property type="entry name" value="EF-hand"/>
    <property type="match status" value="1"/>
</dbReference>
<dbReference type="SUPFAM" id="SSF47473">
    <property type="entry name" value="EF-hand"/>
    <property type="match status" value="1"/>
</dbReference>
<protein>
    <recommendedName>
        <fullName evidence="3">EF hand family protein</fullName>
    </recommendedName>
</protein>
<evidence type="ECO:0008006" key="3">
    <source>
        <dbReference type="Google" id="ProtNLM"/>
    </source>
</evidence>
<sequence>MQRIPQRDPTIDDHLKQIFISKAKMQDGHYITDNQFREILIQLGYDLGNEPIKKFNEILSEIKLVDTTSFTFDIFKDLMVNKFNFMATRQEVEKAFSVFCNTSDNRISYDVLCEILLLANPNLKKPKIDDLLKDVTKEEREKGIVYKNFVARLLNGTGDPVTNESQDS</sequence>
<dbReference type="InterPro" id="IPR011992">
    <property type="entry name" value="EF-hand-dom_pair"/>
</dbReference>
<keyword evidence="2" id="KW-1185">Reference proteome</keyword>
<name>A0ABR2K2F3_9EUKA</name>
<comment type="caution">
    <text evidence="1">The sequence shown here is derived from an EMBL/GenBank/DDBJ whole genome shotgun (WGS) entry which is preliminary data.</text>
</comment>